<evidence type="ECO:0000259" key="4">
    <source>
        <dbReference type="PROSITE" id="PS51716"/>
    </source>
</evidence>
<feature type="domain" description="IRG-type G" evidence="4">
    <location>
        <begin position="225"/>
        <end position="424"/>
    </location>
</feature>
<dbReference type="PROSITE" id="PS51716">
    <property type="entry name" value="G_IRG"/>
    <property type="match status" value="1"/>
</dbReference>
<dbReference type="PANTHER" id="PTHR14143">
    <property type="entry name" value="INTERFERON-INDUCIBLE GTPASE FAMILY MEMBER"/>
    <property type="match status" value="1"/>
</dbReference>
<dbReference type="InterPro" id="IPR030385">
    <property type="entry name" value="G_IRG_dom"/>
</dbReference>
<dbReference type="Gene3D" id="3.40.50.300">
    <property type="entry name" value="P-loop containing nucleotide triphosphate hydrolases"/>
    <property type="match status" value="1"/>
</dbReference>
<feature type="region of interest" description="Disordered" evidence="2">
    <location>
        <begin position="116"/>
        <end position="196"/>
    </location>
</feature>
<dbReference type="Proteomes" id="UP000092154">
    <property type="component" value="Unassembled WGS sequence"/>
</dbReference>
<evidence type="ECO:0000256" key="2">
    <source>
        <dbReference type="SAM" id="MobiDB-lite"/>
    </source>
</evidence>
<feature type="compositionally biased region" description="Basic and acidic residues" evidence="2">
    <location>
        <begin position="175"/>
        <end position="196"/>
    </location>
</feature>
<evidence type="ECO:0000313" key="6">
    <source>
        <dbReference type="Proteomes" id="UP000092154"/>
    </source>
</evidence>
<dbReference type="GO" id="GO:0005525">
    <property type="term" value="F:GTP binding"/>
    <property type="evidence" value="ECO:0007669"/>
    <property type="project" value="InterPro"/>
</dbReference>
<accession>A0A1B7N4M1</accession>
<dbReference type="InParanoid" id="A0A1B7N4M1"/>
<dbReference type="InterPro" id="IPR007743">
    <property type="entry name" value="Immunity-related_GTPase-like"/>
</dbReference>
<sequence length="451" mass="50272">MAWLIPAGVGFVASMLFGGGDDSDPNPTYAAIEARKMAEAERDRAIRHLDDMNKQVTQFVRLTQEMQNRALQAQQESISAAAAAQQKAQEQMKAMFDAERAADAARFAAETATRLATEEAKKKAEEAEAERQRTKAAMEEASRTAAAFKKDAERLQRAAEEERKRADEAIAGAEAARKAAENDIREATSAKDDAERQLKEGIQPVVTPTAQEIRAAQAKIQYQENLFHFAVAGRAGAGKSALVNGFRGMTNREAGAARTGVTETTMTLGRYPDPDERCLHVWYDLPGAGTIRIPDWQYFNAQGLYVFDCIVVLFDNRFTHTDIAILLNCRRFQIPTYVVRSKADQHIENVMKEMGYDNEDDDVDRTQRDSMYATAREHFIDETRRNVKANLVDANLPDQKVYIVSGSCLRVVAKGGQPKKVIDEFHLMNDLYTEAQARRVRRKPAGESTGV</sequence>
<proteinExistence type="inferred from homology"/>
<dbReference type="AlphaFoldDB" id="A0A1B7N4M1"/>
<dbReference type="OrthoDB" id="422720at2759"/>
<protein>
    <recommendedName>
        <fullName evidence="4">IRG-type G domain-containing protein</fullName>
    </recommendedName>
</protein>
<feature type="chain" id="PRO_5008597804" description="IRG-type G domain-containing protein" evidence="3">
    <location>
        <begin position="23"/>
        <end position="451"/>
    </location>
</feature>
<organism evidence="5 6">
    <name type="scientific">Rhizopogon vinicolor AM-OR11-026</name>
    <dbReference type="NCBI Taxonomy" id="1314800"/>
    <lineage>
        <taxon>Eukaryota</taxon>
        <taxon>Fungi</taxon>
        <taxon>Dikarya</taxon>
        <taxon>Basidiomycota</taxon>
        <taxon>Agaricomycotina</taxon>
        <taxon>Agaricomycetes</taxon>
        <taxon>Agaricomycetidae</taxon>
        <taxon>Boletales</taxon>
        <taxon>Suillineae</taxon>
        <taxon>Rhizopogonaceae</taxon>
        <taxon>Rhizopogon</taxon>
    </lineage>
</organism>
<gene>
    <name evidence="5" type="ORF">K503DRAFT_769192</name>
</gene>
<reference evidence="5 6" key="1">
    <citation type="submission" date="2016-06" db="EMBL/GenBank/DDBJ databases">
        <title>Comparative genomics of the ectomycorrhizal sister species Rhizopogon vinicolor and Rhizopogon vesiculosus (Basidiomycota: Boletales) reveals a divergence of the mating type B locus.</title>
        <authorList>
            <consortium name="DOE Joint Genome Institute"/>
            <person name="Mujic A.B."/>
            <person name="Kuo A."/>
            <person name="Tritt A."/>
            <person name="Lipzen A."/>
            <person name="Chen C."/>
            <person name="Johnson J."/>
            <person name="Sharma A."/>
            <person name="Barry K."/>
            <person name="Grigoriev I.V."/>
            <person name="Spatafora J.W."/>
        </authorList>
    </citation>
    <scope>NUCLEOTIDE SEQUENCE [LARGE SCALE GENOMIC DNA]</scope>
    <source>
        <strain evidence="5 6">AM-OR11-026</strain>
    </source>
</reference>
<feature type="signal peptide" evidence="3">
    <location>
        <begin position="1"/>
        <end position="22"/>
    </location>
</feature>
<name>A0A1B7N4M1_9AGAM</name>
<evidence type="ECO:0000313" key="5">
    <source>
        <dbReference type="EMBL" id="OAX39782.1"/>
    </source>
</evidence>
<feature type="compositionally biased region" description="Basic and acidic residues" evidence="2">
    <location>
        <begin position="116"/>
        <end position="168"/>
    </location>
</feature>
<comment type="similarity">
    <text evidence="1">Belongs to the TRAFAC class dynamin-like GTPase superfamily. IRG family.</text>
</comment>
<evidence type="ECO:0000256" key="3">
    <source>
        <dbReference type="SAM" id="SignalP"/>
    </source>
</evidence>
<dbReference type="GO" id="GO:0016020">
    <property type="term" value="C:membrane"/>
    <property type="evidence" value="ECO:0007669"/>
    <property type="project" value="InterPro"/>
</dbReference>
<dbReference type="InterPro" id="IPR027417">
    <property type="entry name" value="P-loop_NTPase"/>
</dbReference>
<dbReference type="STRING" id="1314800.A0A1B7N4M1"/>
<dbReference type="EMBL" id="KV448236">
    <property type="protein sequence ID" value="OAX39782.1"/>
    <property type="molecule type" value="Genomic_DNA"/>
</dbReference>
<dbReference type="Pfam" id="PF05049">
    <property type="entry name" value="IIGP"/>
    <property type="match status" value="1"/>
</dbReference>
<dbReference type="SUPFAM" id="SSF52540">
    <property type="entry name" value="P-loop containing nucleoside triphosphate hydrolases"/>
    <property type="match status" value="1"/>
</dbReference>
<dbReference type="PANTHER" id="PTHR14143:SF1">
    <property type="entry name" value="IRG-TYPE G DOMAIN-CONTAINING PROTEIN"/>
    <property type="match status" value="1"/>
</dbReference>
<keyword evidence="3" id="KW-0732">Signal</keyword>
<keyword evidence="6" id="KW-1185">Reference proteome</keyword>
<evidence type="ECO:0000256" key="1">
    <source>
        <dbReference type="ARBA" id="ARBA00005429"/>
    </source>
</evidence>